<dbReference type="AlphaFoldDB" id="A0AAV4NF30"/>
<protein>
    <submittedName>
        <fullName evidence="2">Uncharacterized protein</fullName>
    </submittedName>
</protein>
<reference evidence="2 3" key="1">
    <citation type="submission" date="2021-06" db="EMBL/GenBank/DDBJ databases">
        <title>Caerostris darwini draft genome.</title>
        <authorList>
            <person name="Kono N."/>
            <person name="Arakawa K."/>
        </authorList>
    </citation>
    <scope>NUCLEOTIDE SEQUENCE [LARGE SCALE GENOMIC DNA]</scope>
</reference>
<evidence type="ECO:0000256" key="1">
    <source>
        <dbReference type="SAM" id="MobiDB-lite"/>
    </source>
</evidence>
<keyword evidence="3" id="KW-1185">Reference proteome</keyword>
<evidence type="ECO:0000313" key="2">
    <source>
        <dbReference type="EMBL" id="GIX82301.1"/>
    </source>
</evidence>
<comment type="caution">
    <text evidence="2">The sequence shown here is derived from an EMBL/GenBank/DDBJ whole genome shotgun (WGS) entry which is preliminary data.</text>
</comment>
<dbReference type="EMBL" id="BPLQ01001502">
    <property type="protein sequence ID" value="GIX82301.1"/>
    <property type="molecule type" value="Genomic_DNA"/>
</dbReference>
<name>A0AAV4NF30_9ARAC</name>
<gene>
    <name evidence="2" type="ORF">CDAR_233511</name>
</gene>
<evidence type="ECO:0000313" key="3">
    <source>
        <dbReference type="Proteomes" id="UP001054837"/>
    </source>
</evidence>
<sequence length="110" mass="12086">MLLKNDFEPATRGPHHQSGANLQTSSVMEGRPLGARVIPEKTPFGCLLPIGCANSLPQWGPSSRSLLGVLYLYMETPQTRKDTSQVKINDLQAATISFGEKGKIHTLFEY</sequence>
<feature type="region of interest" description="Disordered" evidence="1">
    <location>
        <begin position="1"/>
        <end position="26"/>
    </location>
</feature>
<organism evidence="2 3">
    <name type="scientific">Caerostris darwini</name>
    <dbReference type="NCBI Taxonomy" id="1538125"/>
    <lineage>
        <taxon>Eukaryota</taxon>
        <taxon>Metazoa</taxon>
        <taxon>Ecdysozoa</taxon>
        <taxon>Arthropoda</taxon>
        <taxon>Chelicerata</taxon>
        <taxon>Arachnida</taxon>
        <taxon>Araneae</taxon>
        <taxon>Araneomorphae</taxon>
        <taxon>Entelegynae</taxon>
        <taxon>Araneoidea</taxon>
        <taxon>Araneidae</taxon>
        <taxon>Caerostris</taxon>
    </lineage>
</organism>
<dbReference type="Proteomes" id="UP001054837">
    <property type="component" value="Unassembled WGS sequence"/>
</dbReference>
<proteinExistence type="predicted"/>
<accession>A0AAV4NF30</accession>